<name>A0A7J5A997_9FLAO</name>
<dbReference type="OrthoDB" id="6021921at2"/>
<organism evidence="1 2">
    <name type="scientific">Flavobacterium luteum</name>
    <dbReference type="NCBI Taxonomy" id="2026654"/>
    <lineage>
        <taxon>Bacteria</taxon>
        <taxon>Pseudomonadati</taxon>
        <taxon>Bacteroidota</taxon>
        <taxon>Flavobacteriia</taxon>
        <taxon>Flavobacteriales</taxon>
        <taxon>Flavobacteriaceae</taxon>
        <taxon>Flavobacterium</taxon>
    </lineage>
</organism>
<dbReference type="Gene3D" id="3.30.110.170">
    <property type="entry name" value="Protein of unknown function (DUF541), domain 1"/>
    <property type="match status" value="1"/>
</dbReference>
<dbReference type="PANTHER" id="PTHR34387">
    <property type="entry name" value="SLR1258 PROTEIN"/>
    <property type="match status" value="1"/>
</dbReference>
<proteinExistence type="predicted"/>
<dbReference type="Pfam" id="PF04402">
    <property type="entry name" value="SIMPL"/>
    <property type="match status" value="1"/>
</dbReference>
<dbReference type="Gene3D" id="3.30.70.2970">
    <property type="entry name" value="Protein of unknown function (DUF541), domain 2"/>
    <property type="match status" value="1"/>
</dbReference>
<dbReference type="EMBL" id="WAEM01000010">
    <property type="protein sequence ID" value="KAB1154107.1"/>
    <property type="molecule type" value="Genomic_DNA"/>
</dbReference>
<gene>
    <name evidence="1" type="ORF">F6464_13465</name>
</gene>
<sequence>MRKTALIFILAFTTLLEAQELKQVPMITVSGEGKIKVVPDQALVSISLETKGTNAADVKKENDIKMDAVLKYIKKANIAKEDFQTQRVSLNPNYDYEKKKHNYLATQTVQILLKDLSKYDALVDGLVEIGINRIDNVEFKSSKFTVLQSDARKLAIKDAKAKAEDFVSVLGQKVGKAITISDNSQNYNPQPIRYAMKTMAMAGDVSESRETLATGELEIVVNVSVSFILE</sequence>
<dbReference type="InterPro" id="IPR007497">
    <property type="entry name" value="SIMPL/DUF541"/>
</dbReference>
<dbReference type="PANTHER" id="PTHR34387:SF1">
    <property type="entry name" value="PERIPLASMIC IMMUNOGENIC PROTEIN"/>
    <property type="match status" value="1"/>
</dbReference>
<dbReference type="GO" id="GO:0006974">
    <property type="term" value="P:DNA damage response"/>
    <property type="evidence" value="ECO:0007669"/>
    <property type="project" value="TreeGrafter"/>
</dbReference>
<keyword evidence="2" id="KW-1185">Reference proteome</keyword>
<dbReference type="AlphaFoldDB" id="A0A7J5A997"/>
<evidence type="ECO:0000313" key="1">
    <source>
        <dbReference type="EMBL" id="KAB1154107.1"/>
    </source>
</evidence>
<reference evidence="1 2" key="1">
    <citation type="submission" date="2019-09" db="EMBL/GenBank/DDBJ databases">
        <title>Flavobacterium sp. nov., isolated from glacier ice.</title>
        <authorList>
            <person name="Liu Q."/>
        </authorList>
    </citation>
    <scope>NUCLEOTIDE SEQUENCE [LARGE SCALE GENOMIC DNA]</scope>
    <source>
        <strain evidence="1 2">NBRC 112527</strain>
    </source>
</reference>
<accession>A0A7J5A997</accession>
<comment type="caution">
    <text evidence="1">The sequence shown here is derived from an EMBL/GenBank/DDBJ whole genome shotgun (WGS) entry which is preliminary data.</text>
</comment>
<dbReference type="Proteomes" id="UP000490922">
    <property type="component" value="Unassembled WGS sequence"/>
</dbReference>
<dbReference type="InterPro" id="IPR052022">
    <property type="entry name" value="26kDa_periplasmic_antigen"/>
</dbReference>
<protein>
    <submittedName>
        <fullName evidence="1">DUF541 domain-containing protein</fullName>
    </submittedName>
</protein>
<evidence type="ECO:0000313" key="2">
    <source>
        <dbReference type="Proteomes" id="UP000490922"/>
    </source>
</evidence>
<dbReference type="RefSeq" id="WP_151108476.1">
    <property type="nucleotide sequence ID" value="NZ_WAEM01000010.1"/>
</dbReference>